<reference evidence="9 10" key="1">
    <citation type="submission" date="2019-06" db="EMBL/GenBank/DDBJ databases">
        <title>Genome sequence of Litorilinea aerophila BAA-2444.</title>
        <authorList>
            <person name="Maclea K.S."/>
            <person name="Maurais E.G."/>
            <person name="Iannazzi L.C."/>
        </authorList>
    </citation>
    <scope>NUCLEOTIDE SEQUENCE [LARGE SCALE GENOMIC DNA]</scope>
    <source>
        <strain evidence="9 10">ATCC BAA-2444</strain>
    </source>
</reference>
<proteinExistence type="inferred from homology"/>
<feature type="transmembrane region" description="Helical" evidence="7">
    <location>
        <begin position="212"/>
        <end position="236"/>
    </location>
</feature>
<protein>
    <submittedName>
        <fullName evidence="9">ABC transporter permease</fullName>
    </submittedName>
</protein>
<dbReference type="CDD" id="cd06261">
    <property type="entry name" value="TM_PBP2"/>
    <property type="match status" value="1"/>
</dbReference>
<dbReference type="GO" id="GO:0055085">
    <property type="term" value="P:transmembrane transport"/>
    <property type="evidence" value="ECO:0007669"/>
    <property type="project" value="InterPro"/>
</dbReference>
<gene>
    <name evidence="9" type="ORF">FKZ61_10340</name>
</gene>
<dbReference type="InterPro" id="IPR050366">
    <property type="entry name" value="BP-dependent_transpt_permease"/>
</dbReference>
<dbReference type="OrthoDB" id="9797472at2"/>
<keyword evidence="5 7" id="KW-1133">Transmembrane helix</keyword>
<feature type="transmembrane region" description="Helical" evidence="7">
    <location>
        <begin position="243"/>
        <end position="267"/>
    </location>
</feature>
<dbReference type="Gene3D" id="1.10.3720.10">
    <property type="entry name" value="MetI-like"/>
    <property type="match status" value="1"/>
</dbReference>
<keyword evidence="10" id="KW-1185">Reference proteome</keyword>
<dbReference type="PANTHER" id="PTHR43386">
    <property type="entry name" value="OLIGOPEPTIDE TRANSPORT SYSTEM PERMEASE PROTEIN APPC"/>
    <property type="match status" value="1"/>
</dbReference>
<dbReference type="InterPro" id="IPR000515">
    <property type="entry name" value="MetI-like"/>
</dbReference>
<evidence type="ECO:0000259" key="8">
    <source>
        <dbReference type="PROSITE" id="PS50928"/>
    </source>
</evidence>
<evidence type="ECO:0000256" key="4">
    <source>
        <dbReference type="ARBA" id="ARBA00022692"/>
    </source>
</evidence>
<feature type="transmembrane region" description="Helical" evidence="7">
    <location>
        <begin position="315"/>
        <end position="340"/>
    </location>
</feature>
<evidence type="ECO:0000313" key="10">
    <source>
        <dbReference type="Proteomes" id="UP000317371"/>
    </source>
</evidence>
<dbReference type="EMBL" id="VIGC01000011">
    <property type="protein sequence ID" value="TQE95827.1"/>
    <property type="molecule type" value="Genomic_DNA"/>
</dbReference>
<dbReference type="PANTHER" id="PTHR43386:SF1">
    <property type="entry name" value="D,D-DIPEPTIDE TRANSPORT SYSTEM PERMEASE PROTEIN DDPC-RELATED"/>
    <property type="match status" value="1"/>
</dbReference>
<keyword evidence="6 7" id="KW-0472">Membrane</keyword>
<evidence type="ECO:0000256" key="3">
    <source>
        <dbReference type="ARBA" id="ARBA00022475"/>
    </source>
</evidence>
<dbReference type="Pfam" id="PF00528">
    <property type="entry name" value="BPD_transp_1"/>
    <property type="match status" value="1"/>
</dbReference>
<evidence type="ECO:0000256" key="7">
    <source>
        <dbReference type="RuleBase" id="RU363032"/>
    </source>
</evidence>
<evidence type="ECO:0000256" key="2">
    <source>
        <dbReference type="ARBA" id="ARBA00022448"/>
    </source>
</evidence>
<dbReference type="InterPro" id="IPR035906">
    <property type="entry name" value="MetI-like_sf"/>
</dbReference>
<evidence type="ECO:0000256" key="1">
    <source>
        <dbReference type="ARBA" id="ARBA00004651"/>
    </source>
</evidence>
<sequence length="417" mass="46272">MQHTFRQIFRSGKFIIGFTILMMILLMVIIYPLLFPYPPLQIIAQGTFFPPGVYVSVYDAINAPALYTLNLEDADLKRIANRLSQEDREAMKEWLVSFGVPEEEIDIENTEQLLSQWNANYDPNLRLPGMTFARQRYFQRVNAAIDGLLSTEGAIVATRDPETGTLEEKTVIQQTDYANVDQIANVRVLPLGTDNFGRDVLPQLVVATRVSLLIGLVAGLIATTIGLSLGLVAGYIGGLIDDVIMFVTNLFTVIPAFVLLILISFSIGQDRRGAITIAIVIGFTSWVWTARAVRSQVLSLRNRDHVNLSKLSGHSVFRIILIDILPYIASYVVMALILQISSGILAEAGLSILGLGPRTTETPTLGLMLNWSMIYQAHILGKWWAYLPVLITIALISFSMNLMNTGLDQVFNPALRD</sequence>
<dbReference type="Proteomes" id="UP000317371">
    <property type="component" value="Unassembled WGS sequence"/>
</dbReference>
<dbReference type="SUPFAM" id="SSF161098">
    <property type="entry name" value="MetI-like"/>
    <property type="match status" value="1"/>
</dbReference>
<dbReference type="InParanoid" id="A0A540VGF3"/>
<evidence type="ECO:0000256" key="5">
    <source>
        <dbReference type="ARBA" id="ARBA00022989"/>
    </source>
</evidence>
<accession>A0A540VGF3</accession>
<keyword evidence="4 7" id="KW-0812">Transmembrane</keyword>
<name>A0A540VGF3_9CHLR</name>
<feature type="transmembrane region" description="Helical" evidence="7">
    <location>
        <begin position="383"/>
        <end position="403"/>
    </location>
</feature>
<dbReference type="PROSITE" id="PS50928">
    <property type="entry name" value="ABC_TM1"/>
    <property type="match status" value="1"/>
</dbReference>
<feature type="domain" description="ABC transmembrane type-1" evidence="8">
    <location>
        <begin position="208"/>
        <end position="404"/>
    </location>
</feature>
<comment type="subcellular location">
    <subcellularLocation>
        <location evidence="1 7">Cell membrane</location>
        <topology evidence="1 7">Multi-pass membrane protein</topology>
    </subcellularLocation>
</comment>
<comment type="similarity">
    <text evidence="7">Belongs to the binding-protein-dependent transport system permease family.</text>
</comment>
<evidence type="ECO:0000313" key="9">
    <source>
        <dbReference type="EMBL" id="TQE95827.1"/>
    </source>
</evidence>
<comment type="caution">
    <text evidence="9">The sequence shown here is derived from an EMBL/GenBank/DDBJ whole genome shotgun (WGS) entry which is preliminary data.</text>
</comment>
<keyword evidence="3" id="KW-1003">Cell membrane</keyword>
<keyword evidence="2 7" id="KW-0813">Transport</keyword>
<dbReference type="AlphaFoldDB" id="A0A540VGF3"/>
<dbReference type="RefSeq" id="WP_141610050.1">
    <property type="nucleotide sequence ID" value="NZ_VIGC02000011.1"/>
</dbReference>
<evidence type="ECO:0000256" key="6">
    <source>
        <dbReference type="ARBA" id="ARBA00023136"/>
    </source>
</evidence>
<feature type="transmembrane region" description="Helical" evidence="7">
    <location>
        <begin position="12"/>
        <end position="34"/>
    </location>
</feature>
<dbReference type="GO" id="GO:0005886">
    <property type="term" value="C:plasma membrane"/>
    <property type="evidence" value="ECO:0007669"/>
    <property type="project" value="UniProtKB-SubCell"/>
</dbReference>
<organism evidence="9 10">
    <name type="scientific">Litorilinea aerophila</name>
    <dbReference type="NCBI Taxonomy" id="1204385"/>
    <lineage>
        <taxon>Bacteria</taxon>
        <taxon>Bacillati</taxon>
        <taxon>Chloroflexota</taxon>
        <taxon>Caldilineae</taxon>
        <taxon>Caldilineales</taxon>
        <taxon>Caldilineaceae</taxon>
        <taxon>Litorilinea</taxon>
    </lineage>
</organism>
<feature type="transmembrane region" description="Helical" evidence="7">
    <location>
        <begin position="273"/>
        <end position="294"/>
    </location>
</feature>